<evidence type="ECO:0000256" key="2">
    <source>
        <dbReference type="ARBA" id="ARBA00022679"/>
    </source>
</evidence>
<dbReference type="Pfam" id="PF00069">
    <property type="entry name" value="Pkinase"/>
    <property type="match status" value="1"/>
</dbReference>
<dbReference type="STRING" id="35608.A0A2U1P877"/>
<evidence type="ECO:0000256" key="3">
    <source>
        <dbReference type="ARBA" id="ARBA00022741"/>
    </source>
</evidence>
<keyword evidence="8" id="KW-1185">Reference proteome</keyword>
<dbReference type="EMBL" id="PKPP01001527">
    <property type="protein sequence ID" value="PWA81965.1"/>
    <property type="molecule type" value="Genomic_DNA"/>
</dbReference>
<keyword evidence="2" id="KW-0808">Transferase</keyword>
<evidence type="ECO:0000256" key="4">
    <source>
        <dbReference type="ARBA" id="ARBA00022777"/>
    </source>
</evidence>
<proteinExistence type="predicted"/>
<feature type="domain" description="Protein kinase" evidence="6">
    <location>
        <begin position="49"/>
        <end position="117"/>
    </location>
</feature>
<dbReference type="PANTHER" id="PTHR11584:SF369">
    <property type="entry name" value="MITOGEN-ACTIVATED PROTEIN KINASE KINASE KINASE 19-RELATED"/>
    <property type="match status" value="1"/>
</dbReference>
<reference evidence="7 8" key="1">
    <citation type="journal article" date="2018" name="Mol. Plant">
        <title>The genome of Artemisia annua provides insight into the evolution of Asteraceae family and artemisinin biosynthesis.</title>
        <authorList>
            <person name="Shen Q."/>
            <person name="Zhang L."/>
            <person name="Liao Z."/>
            <person name="Wang S."/>
            <person name="Yan T."/>
            <person name="Shi P."/>
            <person name="Liu M."/>
            <person name="Fu X."/>
            <person name="Pan Q."/>
            <person name="Wang Y."/>
            <person name="Lv Z."/>
            <person name="Lu X."/>
            <person name="Zhang F."/>
            <person name="Jiang W."/>
            <person name="Ma Y."/>
            <person name="Chen M."/>
            <person name="Hao X."/>
            <person name="Li L."/>
            <person name="Tang Y."/>
            <person name="Lv G."/>
            <person name="Zhou Y."/>
            <person name="Sun X."/>
            <person name="Brodelius P.E."/>
            <person name="Rose J.K.C."/>
            <person name="Tang K."/>
        </authorList>
    </citation>
    <scope>NUCLEOTIDE SEQUENCE [LARGE SCALE GENOMIC DNA]</scope>
    <source>
        <strain evidence="8">cv. Huhao1</strain>
        <tissue evidence="7">Leaf</tissue>
    </source>
</reference>
<keyword evidence="1" id="KW-0723">Serine/threonine-protein kinase</keyword>
<organism evidence="7 8">
    <name type="scientific">Artemisia annua</name>
    <name type="common">Sweet wormwood</name>
    <dbReference type="NCBI Taxonomy" id="35608"/>
    <lineage>
        <taxon>Eukaryota</taxon>
        <taxon>Viridiplantae</taxon>
        <taxon>Streptophyta</taxon>
        <taxon>Embryophyta</taxon>
        <taxon>Tracheophyta</taxon>
        <taxon>Spermatophyta</taxon>
        <taxon>Magnoliopsida</taxon>
        <taxon>eudicotyledons</taxon>
        <taxon>Gunneridae</taxon>
        <taxon>Pentapetalae</taxon>
        <taxon>asterids</taxon>
        <taxon>campanulids</taxon>
        <taxon>Asterales</taxon>
        <taxon>Asteraceae</taxon>
        <taxon>Asteroideae</taxon>
        <taxon>Anthemideae</taxon>
        <taxon>Artemisiinae</taxon>
        <taxon>Artemisia</taxon>
    </lineage>
</organism>
<evidence type="ECO:0000256" key="1">
    <source>
        <dbReference type="ARBA" id="ARBA00022527"/>
    </source>
</evidence>
<evidence type="ECO:0000256" key="5">
    <source>
        <dbReference type="ARBA" id="ARBA00022840"/>
    </source>
</evidence>
<keyword evidence="4 7" id="KW-0418">Kinase</keyword>
<evidence type="ECO:0000313" key="8">
    <source>
        <dbReference type="Proteomes" id="UP000245207"/>
    </source>
</evidence>
<dbReference type="AlphaFoldDB" id="A0A2U1P877"/>
<sequence>MVDKQDTSHRFRLLSMLLPRIKRWIRGSLFFVIVLRLVDEILLAVNTNLRCTHPVKRYLGTAIEEESLNIFLEFVPGGSILSLLAKFGSFPESVIRMYTKQILLRLEYLHKNGIMLRVYYENSEVTRGGIALKFFHVFHLKYEDTVSTAPSIICSGLDFDCHSYEFTTFWNCINGRLRLRNKSCNRLCAHTEIERYVYLDLDNEVDLDEVKKMSADYAVTKALATKGLMPNCSCSEYLYT</sequence>
<keyword evidence="5" id="KW-0067">ATP-binding</keyword>
<protein>
    <submittedName>
        <fullName evidence="7">NPK1-related protein kinase 3</fullName>
    </submittedName>
</protein>
<evidence type="ECO:0000313" key="7">
    <source>
        <dbReference type="EMBL" id="PWA81965.1"/>
    </source>
</evidence>
<dbReference type="InterPro" id="IPR011009">
    <property type="entry name" value="Kinase-like_dom_sf"/>
</dbReference>
<dbReference type="SUPFAM" id="SSF56112">
    <property type="entry name" value="Protein kinase-like (PK-like)"/>
    <property type="match status" value="1"/>
</dbReference>
<dbReference type="OrthoDB" id="266718at2759"/>
<dbReference type="Proteomes" id="UP000245207">
    <property type="component" value="Unassembled WGS sequence"/>
</dbReference>
<dbReference type="GO" id="GO:0005524">
    <property type="term" value="F:ATP binding"/>
    <property type="evidence" value="ECO:0007669"/>
    <property type="project" value="UniProtKB-KW"/>
</dbReference>
<accession>A0A2U1P877</accession>
<keyword evidence="3" id="KW-0547">Nucleotide-binding</keyword>
<gene>
    <name evidence="7" type="ORF">CTI12_AA176670</name>
</gene>
<evidence type="ECO:0000259" key="6">
    <source>
        <dbReference type="Pfam" id="PF00069"/>
    </source>
</evidence>
<dbReference type="InterPro" id="IPR000719">
    <property type="entry name" value="Prot_kinase_dom"/>
</dbReference>
<name>A0A2U1P877_ARTAN</name>
<dbReference type="GO" id="GO:0004674">
    <property type="term" value="F:protein serine/threonine kinase activity"/>
    <property type="evidence" value="ECO:0007669"/>
    <property type="project" value="UniProtKB-KW"/>
</dbReference>
<comment type="caution">
    <text evidence="7">The sequence shown here is derived from an EMBL/GenBank/DDBJ whole genome shotgun (WGS) entry which is preliminary data.</text>
</comment>
<dbReference type="Gene3D" id="1.10.510.10">
    <property type="entry name" value="Transferase(Phosphotransferase) domain 1"/>
    <property type="match status" value="1"/>
</dbReference>
<dbReference type="PANTHER" id="PTHR11584">
    <property type="entry name" value="SERINE/THREONINE PROTEIN KINASE"/>
    <property type="match status" value="1"/>
</dbReference>